<keyword evidence="1" id="KW-0620">Polyamine biosynthesis</keyword>
<dbReference type="CDD" id="cd02440">
    <property type="entry name" value="AdoMet_MTases"/>
    <property type="match status" value="1"/>
</dbReference>
<organism evidence="3 5">
    <name type="scientific">Legionella taurinensis</name>
    <dbReference type="NCBI Taxonomy" id="70611"/>
    <lineage>
        <taxon>Bacteria</taxon>
        <taxon>Pseudomonadati</taxon>
        <taxon>Pseudomonadota</taxon>
        <taxon>Gammaproteobacteria</taxon>
        <taxon>Legionellales</taxon>
        <taxon>Legionellaceae</taxon>
        <taxon>Legionella</taxon>
    </lineage>
</organism>
<proteinExistence type="predicted"/>
<name>A0AB38NC13_9GAMM</name>
<evidence type="ECO:0000313" key="3">
    <source>
        <dbReference type="EMBL" id="TID44760.1"/>
    </source>
</evidence>
<keyword evidence="4" id="KW-1185">Reference proteome</keyword>
<accession>A0AB38NC13</accession>
<dbReference type="InterPro" id="IPR029063">
    <property type="entry name" value="SAM-dependent_MTases_sf"/>
</dbReference>
<dbReference type="Proteomes" id="UP000306421">
    <property type="component" value="Unassembled WGS sequence"/>
</dbReference>
<reference evidence="2 4" key="1">
    <citation type="submission" date="2018-04" db="EMBL/GenBank/DDBJ databases">
        <title>Whole genome sequence comparison of clinical and drinking water Legionella pneumophila isolates associated with the Flint Water Crisis.</title>
        <authorList>
            <person name="Garner E."/>
            <person name="Brown C."/>
            <person name="Schwake O."/>
            <person name="Coil D."/>
            <person name="Jospin G."/>
            <person name="Eisen J."/>
            <person name="Edwards M."/>
            <person name="Pruden A."/>
        </authorList>
    </citation>
    <scope>NUCLEOTIDE SEQUENCE [LARGE SCALE GENOMIC DNA]</scope>
    <source>
        <strain evidence="2 4">Genessee03</strain>
    </source>
</reference>
<dbReference type="NCBIfam" id="NF037959">
    <property type="entry name" value="MFS_SpdSyn"/>
    <property type="match status" value="1"/>
</dbReference>
<evidence type="ECO:0000313" key="4">
    <source>
        <dbReference type="Proteomes" id="UP000251035"/>
    </source>
</evidence>
<dbReference type="Gene3D" id="3.40.50.150">
    <property type="entry name" value="Vaccinia Virus protein VP39"/>
    <property type="match status" value="1"/>
</dbReference>
<dbReference type="PANTHER" id="PTHR43317:SF1">
    <property type="entry name" value="THERMOSPERMINE SYNTHASE ACAULIS5"/>
    <property type="match status" value="1"/>
</dbReference>
<dbReference type="EMBL" id="QFGG01000003">
    <property type="protein sequence ID" value="TID44760.1"/>
    <property type="molecule type" value="Genomic_DNA"/>
</dbReference>
<dbReference type="Proteomes" id="UP000251035">
    <property type="component" value="Unassembled WGS sequence"/>
</dbReference>
<dbReference type="PANTHER" id="PTHR43317">
    <property type="entry name" value="THERMOSPERMINE SYNTHASE ACAULIS5"/>
    <property type="match status" value="1"/>
</dbReference>
<evidence type="ECO:0008006" key="6">
    <source>
        <dbReference type="Google" id="ProtNLM"/>
    </source>
</evidence>
<dbReference type="Pfam" id="PF01564">
    <property type="entry name" value="Spermine_synth"/>
    <property type="match status" value="1"/>
</dbReference>
<sequence>MRVFPIMIWKTFAGRCIYQCQTGTRVYENMIFRWLKFESKAIQTLINKHYPASPALHYIKPLLFMAKQFPDHCCLMGLGGAGAAHALSPFLTSSKITAVEISQEIVDVASRFFMLSTIPNLEVIHQDAFHFIENTPRTFRHIIVDLFNASHFPPHCNNDTFFALCKSRLSKDGILAVNLANRQEQRPIFEMMQRQFGYNMVSIPVEGCANLVILASNSEDNQFLKHYFTTHKQVKRMAWDATWGHLAAIKQRW</sequence>
<dbReference type="AlphaFoldDB" id="A0AB38NC13"/>
<protein>
    <recommendedName>
        <fullName evidence="6">Spermidine synthase</fullName>
    </recommendedName>
</protein>
<comment type="caution">
    <text evidence="3">The sequence shown here is derived from an EMBL/GenBank/DDBJ whole genome shotgun (WGS) entry which is preliminary data.</text>
</comment>
<dbReference type="GO" id="GO:0006596">
    <property type="term" value="P:polyamine biosynthetic process"/>
    <property type="evidence" value="ECO:0007669"/>
    <property type="project" value="UniProtKB-KW"/>
</dbReference>
<dbReference type="EMBL" id="QCXM01000007">
    <property type="protein sequence ID" value="PUT47255.1"/>
    <property type="molecule type" value="Genomic_DNA"/>
</dbReference>
<dbReference type="SUPFAM" id="SSF53335">
    <property type="entry name" value="S-adenosyl-L-methionine-dependent methyltransferases"/>
    <property type="match status" value="1"/>
</dbReference>
<evidence type="ECO:0000313" key="5">
    <source>
        <dbReference type="Proteomes" id="UP000306421"/>
    </source>
</evidence>
<evidence type="ECO:0000256" key="1">
    <source>
        <dbReference type="ARBA" id="ARBA00023115"/>
    </source>
</evidence>
<evidence type="ECO:0000313" key="2">
    <source>
        <dbReference type="EMBL" id="PUT47255.1"/>
    </source>
</evidence>
<gene>
    <name evidence="2" type="ORF">DB745_07915</name>
    <name evidence="3" type="ORF">DIZ81_04500</name>
</gene>
<reference evidence="3 5" key="2">
    <citation type="submission" date="2018-04" db="EMBL/GenBank/DDBJ databases">
        <title>Whole genome sequence comparison of clinical and drinking water Legionella pneumophila isolates.</title>
        <authorList>
            <person name="Garner E."/>
        </authorList>
    </citation>
    <scope>NUCLEOTIDE SEQUENCE [LARGE SCALE GENOMIC DNA]</scope>
    <source>
        <strain evidence="3 5">WH02</strain>
    </source>
</reference>